<keyword evidence="3 4" id="KW-0443">Lipid metabolism</keyword>
<dbReference type="EMBL" id="RWKW01000090">
    <property type="protein sequence ID" value="RST84449.1"/>
    <property type="molecule type" value="Genomic_DNA"/>
</dbReference>
<dbReference type="PANTHER" id="PTHR14226">
    <property type="entry name" value="NEUROPATHY TARGET ESTERASE/SWISS CHEESE D.MELANOGASTER"/>
    <property type="match status" value="1"/>
</dbReference>
<feature type="domain" description="PNPLA" evidence="6">
    <location>
        <begin position="58"/>
        <end position="263"/>
    </location>
</feature>
<sequence length="417" mass="45515">MVQRVMVPISGRTPHGRRPPMTASLDETDSAGDPSATAAGPARRGSKRGSRPSERKVLVLQGGGSLGAYQAGAYAELSAAGLAPDWVAGISIGAINAAIIAGNAPSQRVEKLRAFWERVSSVLPIDQSLPGDAGRQAYSDFAAAFGAMFGIPGFFAPRFPPAALRAPGGPAATSHYDTEPLARTLEDLVDFSLIAQGDTRLSVGAVDVETGNFAYFDSAETRLSPVHIMASGALPPGFPPVEIDGRLYWDGGIVSNTPLHYVMEEHRSAEPMCIFQVDLFSARGPVPRTLADVAQREKEIRYSSRTRMNTDMERELTDVRAALARLCRKLPPELRDDADFRFLMDKARETPVSIVHLINRREHWQTQSKDYEFSRLTVETLWENGRRDVGKMLADKAWRDRDPSRPGVQVFDAGRGQ</sequence>
<dbReference type="Gene3D" id="3.40.1090.10">
    <property type="entry name" value="Cytosolic phospholipase A2 catalytic domain"/>
    <property type="match status" value="2"/>
</dbReference>
<reference evidence="7 8" key="1">
    <citation type="submission" date="2018-12" db="EMBL/GenBank/DDBJ databases">
        <title>Mesorhizobium carbonis sp. nov., isolated from coal mine water.</title>
        <authorList>
            <person name="Xin W."/>
            <person name="Xu Z."/>
            <person name="Xiang F."/>
            <person name="Zhang J."/>
            <person name="Xi L."/>
            <person name="Liu J."/>
        </authorList>
    </citation>
    <scope>NUCLEOTIDE SEQUENCE [LARGE SCALE GENOMIC DNA]</scope>
    <source>
        <strain evidence="7 8">B2.3</strain>
    </source>
</reference>
<dbReference type="InterPro" id="IPR050301">
    <property type="entry name" value="NTE"/>
</dbReference>
<evidence type="ECO:0000259" key="6">
    <source>
        <dbReference type="PROSITE" id="PS51635"/>
    </source>
</evidence>
<evidence type="ECO:0000256" key="5">
    <source>
        <dbReference type="SAM" id="MobiDB-lite"/>
    </source>
</evidence>
<keyword evidence="8" id="KW-1185">Reference proteome</keyword>
<dbReference type="Pfam" id="PF12536">
    <property type="entry name" value="DUF3734"/>
    <property type="match status" value="1"/>
</dbReference>
<dbReference type="InterPro" id="IPR021095">
    <property type="entry name" value="DUF3734"/>
</dbReference>
<dbReference type="InterPro" id="IPR002641">
    <property type="entry name" value="PNPLA_dom"/>
</dbReference>
<evidence type="ECO:0000313" key="7">
    <source>
        <dbReference type="EMBL" id="RST84449.1"/>
    </source>
</evidence>
<gene>
    <name evidence="7" type="ORF">EJC49_20295</name>
</gene>
<keyword evidence="2 4" id="KW-0442">Lipid degradation</keyword>
<evidence type="ECO:0000256" key="2">
    <source>
        <dbReference type="ARBA" id="ARBA00022963"/>
    </source>
</evidence>
<feature type="short sequence motif" description="GXSXG" evidence="4">
    <location>
        <begin position="89"/>
        <end position="93"/>
    </location>
</feature>
<dbReference type="InterPro" id="IPR016035">
    <property type="entry name" value="Acyl_Trfase/lysoPLipase"/>
</dbReference>
<proteinExistence type="predicted"/>
<organism evidence="7 8">
    <name type="scientific">Aquibium carbonis</name>
    <dbReference type="NCBI Taxonomy" id="2495581"/>
    <lineage>
        <taxon>Bacteria</taxon>
        <taxon>Pseudomonadati</taxon>
        <taxon>Pseudomonadota</taxon>
        <taxon>Alphaproteobacteria</taxon>
        <taxon>Hyphomicrobiales</taxon>
        <taxon>Phyllobacteriaceae</taxon>
        <taxon>Aquibium</taxon>
    </lineage>
</organism>
<evidence type="ECO:0000256" key="1">
    <source>
        <dbReference type="ARBA" id="ARBA00022801"/>
    </source>
</evidence>
<dbReference type="Pfam" id="PF01734">
    <property type="entry name" value="Patatin"/>
    <property type="match status" value="1"/>
</dbReference>
<feature type="active site" description="Nucleophile" evidence="4">
    <location>
        <position position="91"/>
    </location>
</feature>
<feature type="short sequence motif" description="DGA/G" evidence="4">
    <location>
        <begin position="250"/>
        <end position="252"/>
    </location>
</feature>
<dbReference type="PROSITE" id="PS51635">
    <property type="entry name" value="PNPLA"/>
    <property type="match status" value="1"/>
</dbReference>
<dbReference type="Proteomes" id="UP000278398">
    <property type="component" value="Unassembled WGS sequence"/>
</dbReference>
<feature type="region of interest" description="Disordered" evidence="5">
    <location>
        <begin position="1"/>
        <end position="54"/>
    </location>
</feature>
<keyword evidence="1 4" id="KW-0378">Hydrolase</keyword>
<dbReference type="GO" id="GO:0016042">
    <property type="term" value="P:lipid catabolic process"/>
    <property type="evidence" value="ECO:0007669"/>
    <property type="project" value="UniProtKB-UniRule"/>
</dbReference>
<feature type="active site" description="Proton acceptor" evidence="4">
    <location>
        <position position="250"/>
    </location>
</feature>
<protein>
    <submittedName>
        <fullName evidence="7">Patatin-like phospholipase family protein</fullName>
    </submittedName>
</protein>
<evidence type="ECO:0000313" key="8">
    <source>
        <dbReference type="Proteomes" id="UP000278398"/>
    </source>
</evidence>
<dbReference type="AlphaFoldDB" id="A0A429YSL0"/>
<dbReference type="GO" id="GO:0016787">
    <property type="term" value="F:hydrolase activity"/>
    <property type="evidence" value="ECO:0007669"/>
    <property type="project" value="UniProtKB-UniRule"/>
</dbReference>
<comment type="caution">
    <text evidence="7">The sequence shown here is derived from an EMBL/GenBank/DDBJ whole genome shotgun (WGS) entry which is preliminary data.</text>
</comment>
<feature type="short sequence motif" description="GXGXXG" evidence="4">
    <location>
        <begin position="62"/>
        <end position="67"/>
    </location>
</feature>
<dbReference type="PANTHER" id="PTHR14226:SF57">
    <property type="entry name" value="BLR7027 PROTEIN"/>
    <property type="match status" value="1"/>
</dbReference>
<evidence type="ECO:0000256" key="3">
    <source>
        <dbReference type="ARBA" id="ARBA00023098"/>
    </source>
</evidence>
<dbReference type="OrthoDB" id="9807112at2"/>
<accession>A0A429YSL0</accession>
<name>A0A429YSL0_9HYPH</name>
<dbReference type="SUPFAM" id="SSF52151">
    <property type="entry name" value="FabD/lysophospholipase-like"/>
    <property type="match status" value="1"/>
</dbReference>
<evidence type="ECO:0000256" key="4">
    <source>
        <dbReference type="PROSITE-ProRule" id="PRU01161"/>
    </source>
</evidence>